<evidence type="ECO:0000313" key="3">
    <source>
        <dbReference type="Proteomes" id="UP001162087"/>
    </source>
</evidence>
<dbReference type="RefSeq" id="XP_056087993.1">
    <property type="nucleotide sequence ID" value="XM_056228253.1"/>
</dbReference>
<organism evidence="2 3">
    <name type="scientific">Saccharomyces kudriavzevii (strain ATCC MYA-4449 / AS 2.2408 / CBS 8840 / NBRC 1802 / NCYC 2889)</name>
    <name type="common">Yeast</name>
    <dbReference type="NCBI Taxonomy" id="226230"/>
    <lineage>
        <taxon>Eukaryota</taxon>
        <taxon>Fungi</taxon>
        <taxon>Dikarya</taxon>
        <taxon>Ascomycota</taxon>
        <taxon>Saccharomycotina</taxon>
        <taxon>Saccharomycetes</taxon>
        <taxon>Saccharomycetales</taxon>
        <taxon>Saccharomycetaceae</taxon>
        <taxon>Saccharomyces</taxon>
    </lineage>
</organism>
<evidence type="ECO:0008006" key="4">
    <source>
        <dbReference type="Google" id="ProtNLM"/>
    </source>
</evidence>
<dbReference type="Proteomes" id="UP001162087">
    <property type="component" value="Chromosome 7"/>
</dbReference>
<accession>A0AA35NSV6</accession>
<gene>
    <name evidence="2" type="primary">SKDI07G4800</name>
    <name evidence="2" type="ORF">SKDI_07G4800</name>
</gene>
<dbReference type="GeneID" id="80924293"/>
<evidence type="ECO:0000313" key="2">
    <source>
        <dbReference type="EMBL" id="CAI4062904.1"/>
    </source>
</evidence>
<reference evidence="2" key="1">
    <citation type="submission" date="2022-10" db="EMBL/GenBank/DDBJ databases">
        <authorList>
            <person name="Byrne P K."/>
        </authorList>
    </citation>
    <scope>NUCLEOTIDE SEQUENCE</scope>
    <source>
        <strain evidence="2">IFO1802</strain>
    </source>
</reference>
<dbReference type="AlphaFoldDB" id="A0AA35NSV6"/>
<evidence type="ECO:0000256" key="1">
    <source>
        <dbReference type="SAM" id="MobiDB-lite"/>
    </source>
</evidence>
<keyword evidence="3" id="KW-1185">Reference proteome</keyword>
<feature type="region of interest" description="Disordered" evidence="1">
    <location>
        <begin position="1"/>
        <end position="47"/>
    </location>
</feature>
<sequence length="151" mass="17438">MTYRGSVSQDEMRRLARETQSTSISCTKEDKTAGSAEQSLKENRKHTHDVDACVRHSLHRRIFKMPYHRKRVAEEQRKNLNTQLRQKFVSPSDSLLSPCSRKLNDHKSKLFAAKSQPKRLDFAHSKQNILNSPNTDTEIDNDEDGHSEAVY</sequence>
<dbReference type="EMBL" id="OX365902">
    <property type="protein sequence ID" value="CAI4062904.1"/>
    <property type="molecule type" value="Genomic_DNA"/>
</dbReference>
<dbReference type="Pfam" id="PF05032">
    <property type="entry name" value="Spo12"/>
    <property type="match status" value="1"/>
</dbReference>
<feature type="region of interest" description="Disordered" evidence="1">
    <location>
        <begin position="114"/>
        <end position="151"/>
    </location>
</feature>
<proteinExistence type="predicted"/>
<name>A0AA35NSV6_SACK1</name>
<dbReference type="InterPro" id="IPR007727">
    <property type="entry name" value="Spo12"/>
</dbReference>
<protein>
    <recommendedName>
        <fullName evidence="4">BNS1-like protein</fullName>
    </recommendedName>
</protein>
<feature type="compositionally biased region" description="Polar residues" evidence="1">
    <location>
        <begin position="125"/>
        <end position="136"/>
    </location>
</feature>